<reference evidence="4 6" key="2">
    <citation type="submission" date="2018-06" db="EMBL/GenBank/DDBJ databases">
        <authorList>
            <consortium name="IHU Genomes"/>
        </authorList>
    </citation>
    <scope>NUCLEOTIDE SEQUENCE [LARGE SCALE GENOMIC DNA]</scope>
    <source>
        <strain evidence="4 6">NEC25</strain>
    </source>
</reference>
<accession>A0A2A7MGJ7</accession>
<name>A0A2A7MGJ7_9CLOT</name>
<reference evidence="2" key="3">
    <citation type="submission" date="2021-10" db="EMBL/GenBank/DDBJ databases">
        <authorList>
            <person name="Mesa V."/>
        </authorList>
    </citation>
    <scope>NUCLEOTIDE SEQUENCE</scope>
    <source>
        <strain evidence="2">CC3_PB</strain>
    </source>
</reference>
<protein>
    <submittedName>
        <fullName evidence="2">Copper-binding protein</fullName>
    </submittedName>
    <submittedName>
        <fullName evidence="4">Copper-exporting P-type ATPase A</fullName>
        <ecNumber evidence="4">3.6.3.54</ecNumber>
    </submittedName>
    <submittedName>
        <fullName evidence="3">Heavy metal transporter</fullName>
    </submittedName>
</protein>
<evidence type="ECO:0000313" key="3">
    <source>
        <dbReference type="EMBL" id="PEG30690.1"/>
    </source>
</evidence>
<dbReference type="GO" id="GO:0046872">
    <property type="term" value="F:metal ion binding"/>
    <property type="evidence" value="ECO:0007669"/>
    <property type="project" value="InterPro"/>
</dbReference>
<dbReference type="CDD" id="cd00371">
    <property type="entry name" value="HMA"/>
    <property type="match status" value="1"/>
</dbReference>
<dbReference type="OrthoDB" id="1913655at2"/>
<dbReference type="Proteomes" id="UP000220840">
    <property type="component" value="Unassembled WGS sequence"/>
</dbReference>
<evidence type="ECO:0000259" key="1">
    <source>
        <dbReference type="PROSITE" id="PS50846"/>
    </source>
</evidence>
<dbReference type="Pfam" id="PF00403">
    <property type="entry name" value="HMA"/>
    <property type="match status" value="1"/>
</dbReference>
<dbReference type="GeneID" id="68877046"/>
<evidence type="ECO:0000313" key="4">
    <source>
        <dbReference type="EMBL" id="VCT84100.1"/>
    </source>
</evidence>
<dbReference type="EMBL" id="CAKJVE010000004">
    <property type="protein sequence ID" value="CAG9708764.1"/>
    <property type="molecule type" value="Genomic_DNA"/>
</dbReference>
<dbReference type="Proteomes" id="UP000431451">
    <property type="component" value="Unassembled WGS sequence"/>
</dbReference>
<dbReference type="InterPro" id="IPR036163">
    <property type="entry name" value="HMA_dom_sf"/>
</dbReference>
<keyword evidence="4" id="KW-0378">Hydrolase</keyword>
<dbReference type="SUPFAM" id="SSF55008">
    <property type="entry name" value="HMA, heavy metal-associated domain"/>
    <property type="match status" value="1"/>
</dbReference>
<evidence type="ECO:0000313" key="5">
    <source>
        <dbReference type="Proteomes" id="UP000220840"/>
    </source>
</evidence>
<dbReference type="InterPro" id="IPR006121">
    <property type="entry name" value="HMA_dom"/>
</dbReference>
<feature type="domain" description="HMA" evidence="1">
    <location>
        <begin position="2"/>
        <end position="67"/>
    </location>
</feature>
<dbReference type="Gene3D" id="3.30.70.100">
    <property type="match status" value="1"/>
</dbReference>
<dbReference type="EC" id="3.6.3.54" evidence="4"/>
<proteinExistence type="predicted"/>
<sequence length="67" mass="7460">MKKEHYNVNGLANEEMKTQVKNALDKIEGVNNVCVDLARGTVEVAYNNPATSQEIKKCIENTGHEVE</sequence>
<dbReference type="Proteomes" id="UP000789738">
    <property type="component" value="Unassembled WGS sequence"/>
</dbReference>
<reference evidence="3 5" key="1">
    <citation type="submission" date="2017-10" db="EMBL/GenBank/DDBJ databases">
        <title>Effective Description of Clostridium neonatale sp. nov. linked to necrotizing enterocolitis in neonates and a clarification of species assignable to the genus Clostridium (Prazmowski 1880) emend. Lawson and Rainey 2016.</title>
        <authorList>
            <person name="Bernard K."/>
            <person name="Burdz T."/>
            <person name="Wiebe D."/>
            <person name="Balcewich B."/>
            <person name="Alfa M."/>
            <person name="Bernier A.-M."/>
        </authorList>
    </citation>
    <scope>NUCLEOTIDE SEQUENCE [LARGE SCALE GENOMIC DNA]</scope>
    <source>
        <strain evidence="3 5">LCDC99A005</strain>
    </source>
</reference>
<dbReference type="RefSeq" id="WP_058294860.1">
    <property type="nucleotide sequence ID" value="NZ_CAKJVD010000035.1"/>
</dbReference>
<dbReference type="EMBL" id="PDCJ01000001">
    <property type="protein sequence ID" value="PEG30690.1"/>
    <property type="molecule type" value="Genomic_DNA"/>
</dbReference>
<dbReference type="PROSITE" id="PS50846">
    <property type="entry name" value="HMA_2"/>
    <property type="match status" value="1"/>
</dbReference>
<evidence type="ECO:0000313" key="2">
    <source>
        <dbReference type="EMBL" id="CAG9708764.1"/>
    </source>
</evidence>
<dbReference type="GO" id="GO:0016787">
    <property type="term" value="F:hydrolase activity"/>
    <property type="evidence" value="ECO:0007669"/>
    <property type="project" value="UniProtKB-KW"/>
</dbReference>
<dbReference type="STRING" id="137838.GCA_001458595_02044"/>
<organism evidence="3 5">
    <name type="scientific">Clostridium neonatale</name>
    <dbReference type="NCBI Taxonomy" id="137838"/>
    <lineage>
        <taxon>Bacteria</taxon>
        <taxon>Bacillati</taxon>
        <taxon>Bacillota</taxon>
        <taxon>Clostridia</taxon>
        <taxon>Eubacteriales</taxon>
        <taxon>Clostridiaceae</taxon>
        <taxon>Clostridium</taxon>
    </lineage>
</organism>
<keyword evidence="5" id="KW-1185">Reference proteome</keyword>
<gene>
    <name evidence="4" type="primary">copA_2</name>
    <name evidence="2" type="ORF">CNEO_43819</name>
    <name evidence="4" type="ORF">CNEONATNEC25_01699</name>
    <name evidence="3" type="ORF">CQ394_02920</name>
</gene>
<dbReference type="EMBL" id="UWJD01000001">
    <property type="protein sequence ID" value="VCT84100.1"/>
    <property type="molecule type" value="Genomic_DNA"/>
</dbReference>
<evidence type="ECO:0000313" key="6">
    <source>
        <dbReference type="Proteomes" id="UP000431451"/>
    </source>
</evidence>
<dbReference type="AlphaFoldDB" id="A0A2A7MGJ7"/>